<dbReference type="PANTHER" id="PTHR15452:SF5">
    <property type="entry name" value="LEUKOCYTE-SPECIFIC TRANSCRIPT 1 PROTEIN"/>
    <property type="match status" value="1"/>
</dbReference>
<feature type="region of interest" description="Disordered" evidence="1">
    <location>
        <begin position="61"/>
        <end position="87"/>
    </location>
</feature>
<dbReference type="GO" id="GO:0000902">
    <property type="term" value="P:cell morphogenesis"/>
    <property type="evidence" value="ECO:0007669"/>
    <property type="project" value="InterPro"/>
</dbReference>
<reference evidence="4" key="2">
    <citation type="journal article" date="2013" name="Nat. Commun.">
        <title>Genome of the Chinese tree shrew.</title>
        <authorList>
            <person name="Fan Y."/>
            <person name="Huang Z.Y."/>
            <person name="Cao C.C."/>
            <person name="Chen C.S."/>
            <person name="Chen Y.X."/>
            <person name="Fan D.D."/>
            <person name="He J."/>
            <person name="Hou H.L."/>
            <person name="Hu L."/>
            <person name="Hu X.T."/>
            <person name="Jiang X.T."/>
            <person name="Lai R."/>
            <person name="Lang Y.S."/>
            <person name="Liang B."/>
            <person name="Liao S.G."/>
            <person name="Mu D."/>
            <person name="Ma Y.Y."/>
            <person name="Niu Y.Y."/>
            <person name="Sun X.Q."/>
            <person name="Xia J.Q."/>
            <person name="Xiao J."/>
            <person name="Xiong Z.Q."/>
            <person name="Xu L."/>
            <person name="Yang L."/>
            <person name="Zhang Y."/>
            <person name="Zhao W."/>
            <person name="Zhao X.D."/>
            <person name="Zheng Y.T."/>
            <person name="Zhou J.M."/>
            <person name="Zhu Y.B."/>
            <person name="Zhang G.J."/>
            <person name="Wang J."/>
            <person name="Yao Y.G."/>
        </authorList>
    </citation>
    <scope>NUCLEOTIDE SEQUENCE [LARGE SCALE GENOMIC DNA]</scope>
</reference>
<reference evidence="4" key="1">
    <citation type="submission" date="2012-07" db="EMBL/GenBank/DDBJ databases">
        <title>Genome of the Chinese tree shrew, a rising model animal genetically related to primates.</title>
        <authorList>
            <person name="Zhang G."/>
            <person name="Fan Y."/>
            <person name="Yao Y."/>
            <person name="Huang Z."/>
        </authorList>
    </citation>
    <scope>NUCLEOTIDE SEQUENCE [LARGE SCALE GENOMIC DNA]</scope>
</reference>
<dbReference type="AlphaFoldDB" id="L9KGI0"/>
<evidence type="ECO:0000256" key="2">
    <source>
        <dbReference type="SAM" id="Phobius"/>
    </source>
</evidence>
<dbReference type="PANTHER" id="PTHR15452">
    <property type="entry name" value="LEUKOCYTE-SPECIFIC TRANSCRIPT 1 PROTEIN"/>
    <property type="match status" value="1"/>
</dbReference>
<dbReference type="eggNOG" id="ENOG502TDBU">
    <property type="taxonomic scope" value="Eukaryota"/>
</dbReference>
<dbReference type="Proteomes" id="UP000011518">
    <property type="component" value="Unassembled WGS sequence"/>
</dbReference>
<dbReference type="STRING" id="246437.L9KGI0"/>
<dbReference type="FunCoup" id="L9KGI0">
    <property type="interactions" value="71"/>
</dbReference>
<feature type="transmembrane region" description="Helical" evidence="2">
    <location>
        <begin position="12"/>
        <end position="36"/>
    </location>
</feature>
<dbReference type="InterPro" id="IPR007775">
    <property type="entry name" value="Leukocyte-sp_tscrpt_1_LST1"/>
</dbReference>
<dbReference type="GO" id="GO:0016358">
    <property type="term" value="P:dendrite development"/>
    <property type="evidence" value="ECO:0007669"/>
    <property type="project" value="TreeGrafter"/>
</dbReference>
<proteinExistence type="predicted"/>
<evidence type="ECO:0000256" key="1">
    <source>
        <dbReference type="SAM" id="MobiDB-lite"/>
    </source>
</evidence>
<name>L9KGI0_TUPCH</name>
<dbReference type="GO" id="GO:0006955">
    <property type="term" value="P:immune response"/>
    <property type="evidence" value="ECO:0007669"/>
    <property type="project" value="InterPro"/>
</dbReference>
<evidence type="ECO:0000313" key="3">
    <source>
        <dbReference type="EMBL" id="ELW61846.1"/>
    </source>
</evidence>
<dbReference type="Pfam" id="PF05083">
    <property type="entry name" value="LST1"/>
    <property type="match status" value="1"/>
</dbReference>
<dbReference type="GO" id="GO:0016020">
    <property type="term" value="C:membrane"/>
    <property type="evidence" value="ECO:0007669"/>
    <property type="project" value="InterPro"/>
</dbReference>
<keyword evidence="2" id="KW-0472">Membrane</keyword>
<dbReference type="InParanoid" id="L9KGI0"/>
<protein>
    <submittedName>
        <fullName evidence="3">Leukocyte-specific transcript 1 protein</fullName>
    </submittedName>
</protein>
<gene>
    <name evidence="3" type="ORF">TREES_T100017817</name>
</gene>
<organism evidence="3 4">
    <name type="scientific">Tupaia chinensis</name>
    <name type="common">Chinese tree shrew</name>
    <name type="synonym">Tupaia belangeri chinensis</name>
    <dbReference type="NCBI Taxonomy" id="246437"/>
    <lineage>
        <taxon>Eukaryota</taxon>
        <taxon>Metazoa</taxon>
        <taxon>Chordata</taxon>
        <taxon>Craniata</taxon>
        <taxon>Vertebrata</taxon>
        <taxon>Euteleostomi</taxon>
        <taxon>Mammalia</taxon>
        <taxon>Eutheria</taxon>
        <taxon>Euarchontoglires</taxon>
        <taxon>Scandentia</taxon>
        <taxon>Tupaiidae</taxon>
        <taxon>Tupaia</taxon>
    </lineage>
</organism>
<keyword evidence="2" id="KW-0812">Transmembrane</keyword>
<sequence>MSPCPTEVWPYLYGGLGLGGLLLLAVVILSACLCRFRQRVTRLERNWAQFRDQELHYASLQRLPGPSGEGPDLGDREEGTKADPSSDYACIAKNKPT</sequence>
<dbReference type="EMBL" id="KB320852">
    <property type="protein sequence ID" value="ELW61846.1"/>
    <property type="molecule type" value="Genomic_DNA"/>
</dbReference>
<accession>L9KGI0</accession>
<keyword evidence="2" id="KW-1133">Transmembrane helix</keyword>
<keyword evidence="4" id="KW-1185">Reference proteome</keyword>
<evidence type="ECO:0000313" key="4">
    <source>
        <dbReference type="Proteomes" id="UP000011518"/>
    </source>
</evidence>